<reference evidence="1" key="2">
    <citation type="journal article" date="2016" name="Mol. Ecol.">
        <title>Population genomics of the filarial nematode parasite Wuchereria bancrofti from mosquitoes.</title>
        <authorList>
            <person name="Small S.T."/>
            <person name="Reimer L.J."/>
            <person name="Tisch D.J."/>
            <person name="King C.L."/>
            <person name="Christensen B.M."/>
            <person name="Siba P.M."/>
            <person name="Kazura J.W."/>
            <person name="Serre D."/>
            <person name="Zimmerman P.A."/>
        </authorList>
    </citation>
    <scope>NUCLEOTIDE SEQUENCE</scope>
    <source>
        <strain evidence="1">pt0022</strain>
    </source>
</reference>
<proteinExistence type="predicted"/>
<evidence type="ECO:0000313" key="1">
    <source>
        <dbReference type="Proteomes" id="UP000093561"/>
    </source>
</evidence>
<evidence type="ECO:0000313" key="2">
    <source>
        <dbReference type="WBParaSite" id="mrna-Wban_05738"/>
    </source>
</evidence>
<sequence length="33" mass="4113">MLDEKMELSAAFVHNFSSDFTYFFYNFRYFLKC</sequence>
<dbReference type="AlphaFoldDB" id="A0AAF5PTY4"/>
<name>A0AAF5PTY4_WUCBA</name>
<protein>
    <submittedName>
        <fullName evidence="2">Uncharacterized protein</fullName>
    </submittedName>
</protein>
<accession>A0AAF5PTY4</accession>
<organism evidence="1 2">
    <name type="scientific">Wuchereria bancrofti</name>
    <dbReference type="NCBI Taxonomy" id="6293"/>
    <lineage>
        <taxon>Eukaryota</taxon>
        <taxon>Metazoa</taxon>
        <taxon>Ecdysozoa</taxon>
        <taxon>Nematoda</taxon>
        <taxon>Chromadorea</taxon>
        <taxon>Rhabditida</taxon>
        <taxon>Spirurina</taxon>
        <taxon>Spiruromorpha</taxon>
        <taxon>Filarioidea</taxon>
        <taxon>Onchocercidae</taxon>
        <taxon>Wuchereria</taxon>
    </lineage>
</organism>
<reference evidence="2" key="3">
    <citation type="submission" date="2024-02" db="UniProtKB">
        <authorList>
            <consortium name="WormBaseParasite"/>
        </authorList>
    </citation>
    <scope>IDENTIFICATION</scope>
    <source>
        <strain evidence="2">pt0022</strain>
    </source>
</reference>
<dbReference type="WBParaSite" id="mrna-Wban_05738">
    <property type="protein sequence ID" value="mrna-Wban_05738"/>
    <property type="gene ID" value="Wban_05738"/>
</dbReference>
<reference evidence="1" key="1">
    <citation type="submission" date="2015-03" db="EMBL/GenBank/DDBJ databases">
        <title>Wuchereria bancrofti Genome Sequencing Papua New Guinea Strain.</title>
        <authorList>
            <person name="Small S.T."/>
            <person name="Serre D."/>
            <person name="Zimmerman P.A."/>
        </authorList>
    </citation>
    <scope>NUCLEOTIDE SEQUENCE [LARGE SCALE GENOMIC DNA]</scope>
    <source>
        <strain evidence="1">pt0022</strain>
    </source>
</reference>
<dbReference type="Proteomes" id="UP000093561">
    <property type="component" value="Unassembled WGS sequence"/>
</dbReference>